<feature type="compositionally biased region" description="Basic and acidic residues" evidence="1">
    <location>
        <begin position="1"/>
        <end position="20"/>
    </location>
</feature>
<gene>
    <name evidence="2" type="ORF">E3N88_17109</name>
</gene>
<accession>A0A5N6NSQ6</accession>
<evidence type="ECO:0000256" key="1">
    <source>
        <dbReference type="SAM" id="MobiDB-lite"/>
    </source>
</evidence>
<sequence length="122" mass="13366">MKPSTDKMNLDEPPHRKEYPLLEGGVGKHSCPRLAVNLKSKKQEVVTTRSRTKSDVRFGLKVVGNGLIMATNEAIEDGEHCHISAEEEFSISPEIGHHAVAPVDTDMCLDGEASVTDERGRT</sequence>
<evidence type="ECO:0000313" key="2">
    <source>
        <dbReference type="EMBL" id="KAD5317163.1"/>
    </source>
</evidence>
<dbReference type="Proteomes" id="UP000326396">
    <property type="component" value="Linkage Group LG17"/>
</dbReference>
<evidence type="ECO:0000313" key="3">
    <source>
        <dbReference type="Proteomes" id="UP000326396"/>
    </source>
</evidence>
<organism evidence="2 3">
    <name type="scientific">Mikania micrantha</name>
    <name type="common">bitter vine</name>
    <dbReference type="NCBI Taxonomy" id="192012"/>
    <lineage>
        <taxon>Eukaryota</taxon>
        <taxon>Viridiplantae</taxon>
        <taxon>Streptophyta</taxon>
        <taxon>Embryophyta</taxon>
        <taxon>Tracheophyta</taxon>
        <taxon>Spermatophyta</taxon>
        <taxon>Magnoliopsida</taxon>
        <taxon>eudicotyledons</taxon>
        <taxon>Gunneridae</taxon>
        <taxon>Pentapetalae</taxon>
        <taxon>asterids</taxon>
        <taxon>campanulids</taxon>
        <taxon>Asterales</taxon>
        <taxon>Asteraceae</taxon>
        <taxon>Asteroideae</taxon>
        <taxon>Heliantheae alliance</taxon>
        <taxon>Eupatorieae</taxon>
        <taxon>Mikania</taxon>
    </lineage>
</organism>
<name>A0A5N6NSQ6_9ASTR</name>
<reference evidence="2 3" key="1">
    <citation type="submission" date="2019-05" db="EMBL/GenBank/DDBJ databases">
        <title>Mikania micrantha, genome provides insights into the molecular mechanism of rapid growth.</title>
        <authorList>
            <person name="Liu B."/>
        </authorList>
    </citation>
    <scope>NUCLEOTIDE SEQUENCE [LARGE SCALE GENOMIC DNA]</scope>
    <source>
        <strain evidence="2">NLD-2019</strain>
        <tissue evidence="2">Leaf</tissue>
    </source>
</reference>
<dbReference type="EMBL" id="SZYD01000009">
    <property type="protein sequence ID" value="KAD5317163.1"/>
    <property type="molecule type" value="Genomic_DNA"/>
</dbReference>
<feature type="region of interest" description="Disordered" evidence="1">
    <location>
        <begin position="1"/>
        <end position="24"/>
    </location>
</feature>
<protein>
    <submittedName>
        <fullName evidence="2">Uncharacterized protein</fullName>
    </submittedName>
</protein>
<dbReference type="AlphaFoldDB" id="A0A5N6NSQ6"/>
<comment type="caution">
    <text evidence="2">The sequence shown here is derived from an EMBL/GenBank/DDBJ whole genome shotgun (WGS) entry which is preliminary data.</text>
</comment>
<proteinExistence type="predicted"/>
<keyword evidence="3" id="KW-1185">Reference proteome</keyword>